<comment type="pathway">
    <text evidence="1">Lipid metabolism; fatty acid beta-oxidation.</text>
</comment>
<evidence type="ECO:0000256" key="2">
    <source>
        <dbReference type="ARBA" id="ARBA00005254"/>
    </source>
</evidence>
<keyword evidence="5" id="KW-0413">Isomerase</keyword>
<sequence>MAAQPAKPLEGYTGYAHFNITSPADFVAHVEINRPRKLNSFIREMWLELRSIFNQLSSDPDVRAVVLTGAGDRAFTTGLDVQAASESDAAVQGASSDVDGARTATKMRRHVYEFQECITAVEKCEKPVICILHGISIGLAIDLSCCADIRLCAADTRLAVKEVDIGLAADIGTLSRLPKAVGSSSWVKDVCLSARFFDAAEALRVGFVSEVHESKAAAVAAGLGKAVLLAGKSPVAVQGTKELLNHARDHSVDESRSLFYLAPALPCLRQGQLTSCSCRSAVHRCLELGHAPVKRRLLRASVWHAEEEADVREAIDIDHCDLSFPRTCKYLQTQLDAWLLLQRSISCMFCLGHQPHPGHIAQLAQEL</sequence>
<dbReference type="PANTHER" id="PTHR43149">
    <property type="entry name" value="ENOYL-COA HYDRATASE"/>
    <property type="match status" value="1"/>
</dbReference>
<evidence type="ECO:0000256" key="5">
    <source>
        <dbReference type="ARBA" id="ARBA00023235"/>
    </source>
</evidence>
<reference evidence="6 7" key="1">
    <citation type="submission" date="2024-03" db="EMBL/GenBank/DDBJ databases">
        <title>A high-quality draft genome sequence of Diaporthe vaccinii, a causative agent of upright dieback and viscid rot disease in cranberry plants.</title>
        <authorList>
            <person name="Sarrasin M."/>
            <person name="Lang B.F."/>
            <person name="Burger G."/>
        </authorList>
    </citation>
    <scope>NUCLEOTIDE SEQUENCE [LARGE SCALE GENOMIC DNA]</scope>
    <source>
        <strain evidence="6 7">IS7</strain>
    </source>
</reference>
<dbReference type="Proteomes" id="UP001600888">
    <property type="component" value="Unassembled WGS sequence"/>
</dbReference>
<dbReference type="InterPro" id="IPR014748">
    <property type="entry name" value="Enoyl-CoA_hydra_C"/>
</dbReference>
<dbReference type="EMBL" id="JBAWTH010000004">
    <property type="protein sequence ID" value="KAL2292058.1"/>
    <property type="molecule type" value="Genomic_DNA"/>
</dbReference>
<dbReference type="Gene3D" id="3.90.226.10">
    <property type="entry name" value="2-enoyl-CoA Hydratase, Chain A, domain 1"/>
    <property type="match status" value="1"/>
</dbReference>
<dbReference type="InterPro" id="IPR045002">
    <property type="entry name" value="Ech1-like"/>
</dbReference>
<dbReference type="PANTHER" id="PTHR43149:SF1">
    <property type="entry name" value="DELTA(3,5)-DELTA(2,4)-DIENOYL-COA ISOMERASE, MITOCHONDRIAL"/>
    <property type="match status" value="1"/>
</dbReference>
<organism evidence="6 7">
    <name type="scientific">Diaporthe vaccinii</name>
    <dbReference type="NCBI Taxonomy" id="105482"/>
    <lineage>
        <taxon>Eukaryota</taxon>
        <taxon>Fungi</taxon>
        <taxon>Dikarya</taxon>
        <taxon>Ascomycota</taxon>
        <taxon>Pezizomycotina</taxon>
        <taxon>Sordariomycetes</taxon>
        <taxon>Sordariomycetidae</taxon>
        <taxon>Diaporthales</taxon>
        <taxon>Diaporthaceae</taxon>
        <taxon>Diaporthe</taxon>
        <taxon>Diaporthe eres species complex</taxon>
    </lineage>
</organism>
<accession>A0ABR4FBH7</accession>
<name>A0ABR4FBH7_9PEZI</name>
<keyword evidence="4" id="KW-0443">Lipid metabolism</keyword>
<proteinExistence type="inferred from homology"/>
<evidence type="ECO:0000256" key="4">
    <source>
        <dbReference type="ARBA" id="ARBA00023098"/>
    </source>
</evidence>
<evidence type="ECO:0000256" key="1">
    <source>
        <dbReference type="ARBA" id="ARBA00005005"/>
    </source>
</evidence>
<evidence type="ECO:0000313" key="6">
    <source>
        <dbReference type="EMBL" id="KAL2292058.1"/>
    </source>
</evidence>
<gene>
    <name evidence="6" type="ORF">FJTKL_10728</name>
</gene>
<dbReference type="InterPro" id="IPR029045">
    <property type="entry name" value="ClpP/crotonase-like_dom_sf"/>
</dbReference>
<protein>
    <submittedName>
        <fullName evidence="6">Uncharacterized protein</fullName>
    </submittedName>
</protein>
<dbReference type="SUPFAM" id="SSF52096">
    <property type="entry name" value="ClpP/crotonase"/>
    <property type="match status" value="1"/>
</dbReference>
<comment type="similarity">
    <text evidence="2">Belongs to the enoyl-CoA hydratase/isomerase family.</text>
</comment>
<dbReference type="Gene3D" id="1.10.12.10">
    <property type="entry name" value="Lyase 2-enoyl-coa Hydratase, Chain A, domain 2"/>
    <property type="match status" value="1"/>
</dbReference>
<keyword evidence="3" id="KW-0276">Fatty acid metabolism</keyword>
<dbReference type="Pfam" id="PF00378">
    <property type="entry name" value="ECH_1"/>
    <property type="match status" value="1"/>
</dbReference>
<comment type="caution">
    <text evidence="6">The sequence shown here is derived from an EMBL/GenBank/DDBJ whole genome shotgun (WGS) entry which is preliminary data.</text>
</comment>
<dbReference type="CDD" id="cd06558">
    <property type="entry name" value="crotonase-like"/>
    <property type="match status" value="1"/>
</dbReference>
<evidence type="ECO:0000313" key="7">
    <source>
        <dbReference type="Proteomes" id="UP001600888"/>
    </source>
</evidence>
<evidence type="ECO:0000256" key="3">
    <source>
        <dbReference type="ARBA" id="ARBA00022832"/>
    </source>
</evidence>
<keyword evidence="7" id="KW-1185">Reference proteome</keyword>
<dbReference type="InterPro" id="IPR001753">
    <property type="entry name" value="Enoyl-CoA_hydra/iso"/>
</dbReference>